<name>D1ALK2_SEBTE</name>
<dbReference type="EMBL" id="CP001739">
    <property type="protein sequence ID" value="ACZ09345.1"/>
    <property type="molecule type" value="Genomic_DNA"/>
</dbReference>
<keyword evidence="3" id="KW-1185">Reference proteome</keyword>
<dbReference type="HOGENOM" id="CLU_057117_0_0_0"/>
<dbReference type="Proteomes" id="UP000000845">
    <property type="component" value="Chromosome"/>
</dbReference>
<accession>D1ALK2</accession>
<evidence type="ECO:0000313" key="3">
    <source>
        <dbReference type="Proteomes" id="UP000000845"/>
    </source>
</evidence>
<dbReference type="SUPFAM" id="SSF46785">
    <property type="entry name" value="Winged helix' DNA-binding domain"/>
    <property type="match status" value="1"/>
</dbReference>
<gene>
    <name evidence="2" type="ordered locus">Sterm_2492</name>
</gene>
<dbReference type="STRING" id="526218.Sterm_2492"/>
<dbReference type="AlphaFoldDB" id="D1ALK2"/>
<dbReference type="InterPro" id="IPR036390">
    <property type="entry name" value="WH_DNA-bd_sf"/>
</dbReference>
<dbReference type="KEGG" id="str:Sterm_2492"/>
<dbReference type="RefSeq" id="WP_012861939.1">
    <property type="nucleotide sequence ID" value="NC_013517.1"/>
</dbReference>
<dbReference type="eggNOG" id="COG5527">
    <property type="taxonomic scope" value="Bacteria"/>
</dbReference>
<dbReference type="InterPro" id="IPR036388">
    <property type="entry name" value="WH-like_DNA-bd_sf"/>
</dbReference>
<evidence type="ECO:0000313" key="2">
    <source>
        <dbReference type="EMBL" id="ACZ09345.1"/>
    </source>
</evidence>
<evidence type="ECO:0000256" key="1">
    <source>
        <dbReference type="SAM" id="Coils"/>
    </source>
</evidence>
<reference evidence="3" key="1">
    <citation type="submission" date="2009-09" db="EMBL/GenBank/DDBJ databases">
        <title>The complete chromosome of Sebaldella termitidis ATCC 33386.</title>
        <authorList>
            <consortium name="US DOE Joint Genome Institute (JGI-PGF)"/>
            <person name="Lucas S."/>
            <person name="Copeland A."/>
            <person name="Lapidus A."/>
            <person name="Glavina del Rio T."/>
            <person name="Dalin E."/>
            <person name="Tice H."/>
            <person name="Bruce D."/>
            <person name="Goodwin L."/>
            <person name="Pitluck S."/>
            <person name="Kyrpides N."/>
            <person name="Mavromatis K."/>
            <person name="Ivanova N."/>
            <person name="Mikhailova N."/>
            <person name="Sims D."/>
            <person name="Meincke L."/>
            <person name="Brettin T."/>
            <person name="Detter J.C."/>
            <person name="Han C."/>
            <person name="Larimer F."/>
            <person name="Land M."/>
            <person name="Hauser L."/>
            <person name="Markowitz V."/>
            <person name="Cheng J.F."/>
            <person name="Hugenholtz P."/>
            <person name="Woyke T."/>
            <person name="Wu D."/>
            <person name="Eisen J.A."/>
        </authorList>
    </citation>
    <scope>NUCLEOTIDE SEQUENCE [LARGE SCALE GENOMIC DNA]</scope>
    <source>
        <strain evidence="3">ATCC 33386 / NCTC 11300</strain>
    </source>
</reference>
<reference evidence="2 3" key="2">
    <citation type="journal article" date="2010" name="Stand. Genomic Sci.">
        <title>Complete genome sequence of Sebaldella termitidis type strain (NCTC 11300).</title>
        <authorList>
            <person name="Harmon-Smith M."/>
            <person name="Celia L."/>
            <person name="Chertkov O."/>
            <person name="Lapidus A."/>
            <person name="Copeland A."/>
            <person name="Glavina Del Rio T."/>
            <person name="Nolan M."/>
            <person name="Lucas S."/>
            <person name="Tice H."/>
            <person name="Cheng J.F."/>
            <person name="Han C."/>
            <person name="Detter J.C."/>
            <person name="Bruce D."/>
            <person name="Goodwin L."/>
            <person name="Pitluck S."/>
            <person name="Pati A."/>
            <person name="Liolios K."/>
            <person name="Ivanova N."/>
            <person name="Mavromatis K."/>
            <person name="Mikhailova N."/>
            <person name="Chen A."/>
            <person name="Palaniappan K."/>
            <person name="Land M."/>
            <person name="Hauser L."/>
            <person name="Chang Y.J."/>
            <person name="Jeffries C.D."/>
            <person name="Brettin T."/>
            <person name="Goker M."/>
            <person name="Beck B."/>
            <person name="Bristow J."/>
            <person name="Eisen J.A."/>
            <person name="Markowitz V."/>
            <person name="Hugenholtz P."/>
            <person name="Kyrpides N.C."/>
            <person name="Klenk H.P."/>
            <person name="Chen F."/>
        </authorList>
    </citation>
    <scope>NUCLEOTIDE SEQUENCE [LARGE SCALE GENOMIC DNA]</scope>
    <source>
        <strain evidence="3">ATCC 33386 / NCTC 11300</strain>
    </source>
</reference>
<dbReference type="Pfam" id="PF21205">
    <property type="entry name" value="Rep3_C"/>
    <property type="match status" value="1"/>
</dbReference>
<dbReference type="Gene3D" id="1.10.10.10">
    <property type="entry name" value="Winged helix-like DNA-binding domain superfamily/Winged helix DNA-binding domain"/>
    <property type="match status" value="1"/>
</dbReference>
<proteinExistence type="predicted"/>
<sequence>MINFLDLNRTINFYDKKIMKFILDNNEFKNQKIFNCSIVNLKNKTNLFSNDEIFNILNDFKNLNISYNIITSKSEYLGSFSIISSYKVINNEKIELTFSNDFINTFNNQHFLSEININVFFSFSSFSSIHLYNFLLNKLSDFPYTKIEIDKLKEVLHLKNSYKRIYDFEKYVLQPSLNEINKISQTKFFYNKVKKSNKRNAKVTGFDFFSLTEAKFEKINNILRFFDTVDNYDTLFNQILFGLNSISYEEFLEVIRKMLSEYENELQGAKTTFETYFIEKMEENISKYQNQYTLITNITKIDSFNQYKSLIFENSYALNNSFLFMWNDISSIYRNQNFEYEDDILKIQAQYFDDGEKSIKIFKKK</sequence>
<keyword evidence="1" id="KW-0175">Coiled coil</keyword>
<organism evidence="2 3">
    <name type="scientific">Sebaldella termitidis (strain ATCC 33386 / NCTC 11300)</name>
    <dbReference type="NCBI Taxonomy" id="526218"/>
    <lineage>
        <taxon>Bacteria</taxon>
        <taxon>Fusobacteriati</taxon>
        <taxon>Fusobacteriota</taxon>
        <taxon>Fusobacteriia</taxon>
        <taxon>Fusobacteriales</taxon>
        <taxon>Leptotrichiaceae</taxon>
        <taxon>Sebaldella</taxon>
    </lineage>
</organism>
<feature type="coiled-coil region" evidence="1">
    <location>
        <begin position="252"/>
        <end position="298"/>
    </location>
</feature>
<protein>
    <submittedName>
        <fullName evidence="2">Initiator RepB protein</fullName>
    </submittedName>
</protein>